<proteinExistence type="predicted"/>
<reference evidence="2 3" key="1">
    <citation type="submission" date="2014-04" db="EMBL/GenBank/DDBJ databases">
        <authorList>
            <consortium name="DOE Joint Genome Institute"/>
            <person name="Kuo A."/>
            <person name="Kohler A."/>
            <person name="Costa M.D."/>
            <person name="Nagy L.G."/>
            <person name="Floudas D."/>
            <person name="Copeland A."/>
            <person name="Barry K.W."/>
            <person name="Cichocki N."/>
            <person name="Veneault-Fourrey C."/>
            <person name="LaButti K."/>
            <person name="Lindquist E.A."/>
            <person name="Lipzen A."/>
            <person name="Lundell T."/>
            <person name="Morin E."/>
            <person name="Murat C."/>
            <person name="Sun H."/>
            <person name="Tunlid A."/>
            <person name="Henrissat B."/>
            <person name="Grigoriev I.V."/>
            <person name="Hibbett D.S."/>
            <person name="Martin F."/>
            <person name="Nordberg H.P."/>
            <person name="Cantor M.N."/>
            <person name="Hua S.X."/>
        </authorList>
    </citation>
    <scope>NUCLEOTIDE SEQUENCE [LARGE SCALE GENOMIC DNA]</scope>
    <source>
        <strain evidence="2 3">Marx 270</strain>
    </source>
</reference>
<evidence type="ECO:0000313" key="3">
    <source>
        <dbReference type="Proteomes" id="UP000054217"/>
    </source>
</evidence>
<dbReference type="InParanoid" id="A0A0C3KH27"/>
<feature type="compositionally biased region" description="Acidic residues" evidence="1">
    <location>
        <begin position="1"/>
        <end position="10"/>
    </location>
</feature>
<reference evidence="3" key="2">
    <citation type="submission" date="2015-01" db="EMBL/GenBank/DDBJ databases">
        <title>Evolutionary Origins and Diversification of the Mycorrhizal Mutualists.</title>
        <authorList>
            <consortium name="DOE Joint Genome Institute"/>
            <consortium name="Mycorrhizal Genomics Consortium"/>
            <person name="Kohler A."/>
            <person name="Kuo A."/>
            <person name="Nagy L.G."/>
            <person name="Floudas D."/>
            <person name="Copeland A."/>
            <person name="Barry K.W."/>
            <person name="Cichocki N."/>
            <person name="Veneault-Fourrey C."/>
            <person name="LaButti K."/>
            <person name="Lindquist E.A."/>
            <person name="Lipzen A."/>
            <person name="Lundell T."/>
            <person name="Morin E."/>
            <person name="Murat C."/>
            <person name="Riley R."/>
            <person name="Ohm R."/>
            <person name="Sun H."/>
            <person name="Tunlid A."/>
            <person name="Henrissat B."/>
            <person name="Grigoriev I.V."/>
            <person name="Hibbett D.S."/>
            <person name="Martin F."/>
        </authorList>
    </citation>
    <scope>NUCLEOTIDE SEQUENCE [LARGE SCALE GENOMIC DNA]</scope>
    <source>
        <strain evidence="3">Marx 270</strain>
    </source>
</reference>
<dbReference type="InterPro" id="IPR046521">
    <property type="entry name" value="DUF6698"/>
</dbReference>
<organism evidence="2 3">
    <name type="scientific">Pisolithus tinctorius Marx 270</name>
    <dbReference type="NCBI Taxonomy" id="870435"/>
    <lineage>
        <taxon>Eukaryota</taxon>
        <taxon>Fungi</taxon>
        <taxon>Dikarya</taxon>
        <taxon>Basidiomycota</taxon>
        <taxon>Agaricomycotina</taxon>
        <taxon>Agaricomycetes</taxon>
        <taxon>Agaricomycetidae</taxon>
        <taxon>Boletales</taxon>
        <taxon>Sclerodermatineae</taxon>
        <taxon>Pisolithaceae</taxon>
        <taxon>Pisolithus</taxon>
    </lineage>
</organism>
<dbReference type="HOGENOM" id="CLU_028048_2_0_1"/>
<sequence length="496" mass="54562">MPQSDSEEDFTSCIGAIDGSNDSQADEGTHGDSSDSGSDIKQMQRALHVPGPTADVQELRKALSFVQEAYFEMQNELRGIRRDYAPSELDKSIAKAAKNPMCWSSPQAMADGTVEELYEAVPKELHKQMETYQAQAFKTVFRHHVNTECSNLLKAVKDSASIVFSSLKLPVNIFSESLQDSKATSKDLLILLKLPENVKLDGKYERLAPVLFTDPHNMTSDMLFKSVVLVKMVHLLLKGKSSLLGTKKRGGPKPRGEIMKVNSITKGMIASFTVMARYLLTHDTELNAEGNHTKIQYRNDFNFYLRLLFKRNKWSWEVMQFFNDNLFGPQPPCQPPQLEPTHLAPQPHNWEDDLLEEMDQDSDTPLSIPNSTGAESPLQSQAGSHPPDMAATVCPLPSASTSVLEDTTVNHQASASISHEGAGNARLSATTQVHLGVGRLSLTDPGDAESGCSVSSARRTSAASKRRITPVAADAPLITQPLQEKRCTRATNRGKK</sequence>
<feature type="compositionally biased region" description="Polar residues" evidence="1">
    <location>
        <begin position="363"/>
        <end position="383"/>
    </location>
</feature>
<evidence type="ECO:0000313" key="2">
    <source>
        <dbReference type="EMBL" id="KIO08877.1"/>
    </source>
</evidence>
<dbReference type="OrthoDB" id="2691745at2759"/>
<dbReference type="Pfam" id="PF20414">
    <property type="entry name" value="DUF6698"/>
    <property type="match status" value="1"/>
</dbReference>
<feature type="region of interest" description="Disordered" evidence="1">
    <location>
        <begin position="1"/>
        <end position="40"/>
    </location>
</feature>
<name>A0A0C3KH27_PISTI</name>
<dbReference type="Proteomes" id="UP000054217">
    <property type="component" value="Unassembled WGS sequence"/>
</dbReference>
<dbReference type="AlphaFoldDB" id="A0A0C3KH27"/>
<feature type="region of interest" description="Disordered" evidence="1">
    <location>
        <begin position="358"/>
        <end position="395"/>
    </location>
</feature>
<protein>
    <submittedName>
        <fullName evidence="2">Uncharacterized protein</fullName>
    </submittedName>
</protein>
<gene>
    <name evidence="2" type="ORF">M404DRAFT_22691</name>
</gene>
<feature type="region of interest" description="Disordered" evidence="1">
    <location>
        <begin position="441"/>
        <end position="467"/>
    </location>
</feature>
<keyword evidence="3" id="KW-1185">Reference proteome</keyword>
<accession>A0A0C3KH27</accession>
<evidence type="ECO:0000256" key="1">
    <source>
        <dbReference type="SAM" id="MobiDB-lite"/>
    </source>
</evidence>
<dbReference type="EMBL" id="KN831956">
    <property type="protein sequence ID" value="KIO08877.1"/>
    <property type="molecule type" value="Genomic_DNA"/>
</dbReference>